<reference evidence="1 2" key="1">
    <citation type="journal article" date="2016" name="Nat. Commun.">
        <title>Thousands of microbial genomes shed light on interconnected biogeochemical processes in an aquifer system.</title>
        <authorList>
            <person name="Anantharaman K."/>
            <person name="Brown C.T."/>
            <person name="Hug L.A."/>
            <person name="Sharon I."/>
            <person name="Castelle C.J."/>
            <person name="Probst A.J."/>
            <person name="Thomas B.C."/>
            <person name="Singh A."/>
            <person name="Wilkins M.J."/>
            <person name="Karaoz U."/>
            <person name="Brodie E.L."/>
            <person name="Williams K.H."/>
            <person name="Hubbard S.S."/>
            <person name="Banfield J.F."/>
        </authorList>
    </citation>
    <scope>NUCLEOTIDE SEQUENCE [LARGE SCALE GENOMIC DNA]</scope>
</reference>
<name>A0A1F4S2S0_UNCSA</name>
<evidence type="ECO:0008006" key="3">
    <source>
        <dbReference type="Google" id="ProtNLM"/>
    </source>
</evidence>
<proteinExistence type="predicted"/>
<dbReference type="EMBL" id="MEUA01000031">
    <property type="protein sequence ID" value="OGC14756.1"/>
    <property type="molecule type" value="Genomic_DNA"/>
</dbReference>
<evidence type="ECO:0000313" key="1">
    <source>
        <dbReference type="EMBL" id="OGC14756.1"/>
    </source>
</evidence>
<gene>
    <name evidence="1" type="ORF">A2290_08680</name>
</gene>
<dbReference type="AlphaFoldDB" id="A0A1F4S2S0"/>
<sequence length="72" mass="8662">MKDCRNYFIKVPKKEVFFWAPFFEAYQGMLSLRTPEPPKNDTAIIHMHVSPDFIKDFDRLIKRFNLKKGKKL</sequence>
<accession>A0A1F4S2S0</accession>
<organism evidence="1 2">
    <name type="scientific">candidate division WOR-1 bacterium RIFOXYB2_FULL_36_35</name>
    <dbReference type="NCBI Taxonomy" id="1802578"/>
    <lineage>
        <taxon>Bacteria</taxon>
        <taxon>Bacillati</taxon>
        <taxon>Saganbacteria</taxon>
    </lineage>
</organism>
<comment type="caution">
    <text evidence="1">The sequence shown here is derived from an EMBL/GenBank/DDBJ whole genome shotgun (WGS) entry which is preliminary data.</text>
</comment>
<evidence type="ECO:0000313" key="2">
    <source>
        <dbReference type="Proteomes" id="UP000177905"/>
    </source>
</evidence>
<protein>
    <recommendedName>
        <fullName evidence="3">DUF5655 domain-containing protein</fullName>
    </recommendedName>
</protein>
<dbReference type="Proteomes" id="UP000177905">
    <property type="component" value="Unassembled WGS sequence"/>
</dbReference>